<reference evidence="2" key="1">
    <citation type="journal article" date="2012" name="MBio">
        <title>Comparative genome analysis of Trichophyton rubrum and related dermatophytes reveals candidate genes involved in infection.</title>
        <authorList>
            <person name="Martinez D.A."/>
            <person name="Oliver B.G."/>
            <person name="Graeser Y."/>
            <person name="Goldberg J.M."/>
            <person name="Li W."/>
            <person name="Martinez-Rossi N.M."/>
            <person name="Monod M."/>
            <person name="Shelest E."/>
            <person name="Barton R.C."/>
            <person name="Birch E."/>
            <person name="Brakhage A.A."/>
            <person name="Chen Z."/>
            <person name="Gurr S.J."/>
            <person name="Heiman D."/>
            <person name="Heitman J."/>
            <person name="Kosti I."/>
            <person name="Rossi A."/>
            <person name="Saif S."/>
            <person name="Samalova M."/>
            <person name="Saunders C.W."/>
            <person name="Shea T."/>
            <person name="Summerbell R.C."/>
            <person name="Xu J."/>
            <person name="Young S."/>
            <person name="Zeng Q."/>
            <person name="Birren B.W."/>
            <person name="Cuomo C.A."/>
            <person name="White T.C."/>
        </authorList>
    </citation>
    <scope>NUCLEOTIDE SEQUENCE [LARGE SCALE GENOMIC DNA]</scope>
    <source>
        <strain evidence="2">ATCC MYA-4607 / CBS 118892</strain>
    </source>
</reference>
<dbReference type="GeneID" id="71777839"/>
<protein>
    <submittedName>
        <fullName evidence="1">Uncharacterized protein</fullName>
    </submittedName>
</protein>
<organism evidence="1 2">
    <name type="scientific">Trichophyton rubrum (strain ATCC MYA-4607 / CBS 118892)</name>
    <name type="common">Athlete's foot fungus</name>
    <dbReference type="NCBI Taxonomy" id="559305"/>
    <lineage>
        <taxon>Eukaryota</taxon>
        <taxon>Fungi</taxon>
        <taxon>Dikarya</taxon>
        <taxon>Ascomycota</taxon>
        <taxon>Pezizomycotina</taxon>
        <taxon>Eurotiomycetes</taxon>
        <taxon>Eurotiomycetidae</taxon>
        <taxon>Onygenales</taxon>
        <taxon>Arthrodermataceae</taxon>
        <taxon>Trichophyton</taxon>
    </lineage>
</organism>
<evidence type="ECO:0000313" key="2">
    <source>
        <dbReference type="Proteomes" id="UP000008864"/>
    </source>
</evidence>
<dbReference type="AlphaFoldDB" id="A0A080WYP0"/>
<keyword evidence="2" id="KW-1185">Reference proteome</keyword>
<proteinExistence type="predicted"/>
<gene>
    <name evidence="1" type="ORF">TERG_12718</name>
</gene>
<evidence type="ECO:0000313" key="1">
    <source>
        <dbReference type="EMBL" id="KFL63103.1"/>
    </source>
</evidence>
<sequence>MEALRVLHKSHNPDLCILIQSSKLYINGDFEKFSHLPERRNSLLSSLLARPWFCGTRCPFSCPATACRVSESRCICCQVHTMCERRSCISIRPSPHDLARELGCALHHNSSLIIWNGLTCALNSHLALGRMWKTAECLQSWIIASASL</sequence>
<name>A0A080WYP0_TRIRC</name>
<dbReference type="EMBL" id="GG700664">
    <property type="protein sequence ID" value="KFL63103.1"/>
    <property type="molecule type" value="Genomic_DNA"/>
</dbReference>
<accession>A0A080WYP0</accession>
<dbReference type="HOGENOM" id="CLU_1760094_0_0_1"/>
<dbReference type="RefSeq" id="XP_047607588.1">
    <property type="nucleotide sequence ID" value="XM_047751635.1"/>
</dbReference>
<dbReference type="Proteomes" id="UP000008864">
    <property type="component" value="Unassembled WGS sequence"/>
</dbReference>
<dbReference type="InParanoid" id="A0A080WYP0"/>
<dbReference type="VEuPathDB" id="FungiDB:TERG_12718"/>